<keyword evidence="1" id="KW-0812">Transmembrane</keyword>
<keyword evidence="1" id="KW-0472">Membrane</keyword>
<reference evidence="2" key="1">
    <citation type="journal article" date="2014" name="Front. Microbiol.">
        <title>High frequency of phylogenetically diverse reductive dehalogenase-homologous genes in deep subseafloor sedimentary metagenomes.</title>
        <authorList>
            <person name="Kawai M."/>
            <person name="Futagami T."/>
            <person name="Toyoda A."/>
            <person name="Takaki Y."/>
            <person name="Nishi S."/>
            <person name="Hori S."/>
            <person name="Arai W."/>
            <person name="Tsubouchi T."/>
            <person name="Morono Y."/>
            <person name="Uchiyama I."/>
            <person name="Ito T."/>
            <person name="Fujiyama A."/>
            <person name="Inagaki F."/>
            <person name="Takami H."/>
        </authorList>
    </citation>
    <scope>NUCLEOTIDE SEQUENCE</scope>
    <source>
        <strain evidence="2">Expedition CK06-06</strain>
    </source>
</reference>
<organism evidence="2">
    <name type="scientific">marine sediment metagenome</name>
    <dbReference type="NCBI Taxonomy" id="412755"/>
    <lineage>
        <taxon>unclassified sequences</taxon>
        <taxon>metagenomes</taxon>
        <taxon>ecological metagenomes</taxon>
    </lineage>
</organism>
<feature type="transmembrane region" description="Helical" evidence="1">
    <location>
        <begin position="20"/>
        <end position="36"/>
    </location>
</feature>
<keyword evidence="1" id="KW-1133">Transmembrane helix</keyword>
<accession>X0ZUU5</accession>
<sequence>MDEIKQPKPKKPMFPLRRIIVFALVVIALACLALYWQTKDPAILVIAGTIVGTFAQMLT</sequence>
<evidence type="ECO:0000313" key="2">
    <source>
        <dbReference type="EMBL" id="GAG61732.1"/>
    </source>
</evidence>
<protein>
    <submittedName>
        <fullName evidence="2">Uncharacterized protein</fullName>
    </submittedName>
</protein>
<name>X0ZUU5_9ZZZZ</name>
<gene>
    <name evidence="2" type="ORF">S01H4_20135</name>
</gene>
<dbReference type="PROSITE" id="PS51257">
    <property type="entry name" value="PROKAR_LIPOPROTEIN"/>
    <property type="match status" value="1"/>
</dbReference>
<proteinExistence type="predicted"/>
<feature type="transmembrane region" description="Helical" evidence="1">
    <location>
        <begin position="42"/>
        <end position="58"/>
    </location>
</feature>
<dbReference type="AlphaFoldDB" id="X0ZUU5"/>
<feature type="non-terminal residue" evidence="2">
    <location>
        <position position="59"/>
    </location>
</feature>
<comment type="caution">
    <text evidence="2">The sequence shown here is derived from an EMBL/GenBank/DDBJ whole genome shotgun (WGS) entry which is preliminary data.</text>
</comment>
<evidence type="ECO:0000256" key="1">
    <source>
        <dbReference type="SAM" id="Phobius"/>
    </source>
</evidence>
<dbReference type="EMBL" id="BART01009030">
    <property type="protein sequence ID" value="GAG61732.1"/>
    <property type="molecule type" value="Genomic_DNA"/>
</dbReference>